<evidence type="ECO:0000313" key="1">
    <source>
        <dbReference type="EMBL" id="KAJ7722737.1"/>
    </source>
</evidence>
<accession>A0AAD7HKE1</accession>
<dbReference type="SUPFAM" id="SSF52047">
    <property type="entry name" value="RNI-like"/>
    <property type="match status" value="1"/>
</dbReference>
<dbReference type="Proteomes" id="UP001215280">
    <property type="component" value="Unassembled WGS sequence"/>
</dbReference>
<protein>
    <recommendedName>
        <fullName evidence="3">F-box domain-containing protein</fullName>
    </recommendedName>
</protein>
<dbReference type="AlphaFoldDB" id="A0AAD7HKE1"/>
<evidence type="ECO:0008006" key="3">
    <source>
        <dbReference type="Google" id="ProtNLM"/>
    </source>
</evidence>
<evidence type="ECO:0000313" key="2">
    <source>
        <dbReference type="Proteomes" id="UP001215280"/>
    </source>
</evidence>
<reference evidence="1" key="1">
    <citation type="submission" date="2023-03" db="EMBL/GenBank/DDBJ databases">
        <title>Massive genome expansion in bonnet fungi (Mycena s.s.) driven by repeated elements and novel gene families across ecological guilds.</title>
        <authorList>
            <consortium name="Lawrence Berkeley National Laboratory"/>
            <person name="Harder C.B."/>
            <person name="Miyauchi S."/>
            <person name="Viragh M."/>
            <person name="Kuo A."/>
            <person name="Thoen E."/>
            <person name="Andreopoulos B."/>
            <person name="Lu D."/>
            <person name="Skrede I."/>
            <person name="Drula E."/>
            <person name="Henrissat B."/>
            <person name="Morin E."/>
            <person name="Kohler A."/>
            <person name="Barry K."/>
            <person name="LaButti K."/>
            <person name="Morin E."/>
            <person name="Salamov A."/>
            <person name="Lipzen A."/>
            <person name="Mereny Z."/>
            <person name="Hegedus B."/>
            <person name="Baldrian P."/>
            <person name="Stursova M."/>
            <person name="Weitz H."/>
            <person name="Taylor A."/>
            <person name="Grigoriev I.V."/>
            <person name="Nagy L.G."/>
            <person name="Martin F."/>
            <person name="Kauserud H."/>
        </authorList>
    </citation>
    <scope>NUCLEOTIDE SEQUENCE</scope>
    <source>
        <strain evidence="1">CBHHK188m</strain>
    </source>
</reference>
<keyword evidence="2" id="KW-1185">Reference proteome</keyword>
<comment type="caution">
    <text evidence="1">The sequence shown here is derived from an EMBL/GenBank/DDBJ whole genome shotgun (WGS) entry which is preliminary data.</text>
</comment>
<sequence>MDFPLEVVDLIISYCYFNVYALKASSLVCRSWVPSCRVQLFRHLQLRPTGRDSPENWNRFLSSSVNIIPYIAEISILCERSSWVVWDPILPALLGKLQNIEQIELLGCDLPGFPAPLSSAIYTLFRSPSTKCISLRLCVLPSSYSDLFSPSLDSLLLSDVVLDPEATVASGEPSHPPRPKCLTIEGKSVTNIIDWLVPSSEGDELEGLQTLCVKYQGDDEGALKSVERLLQCTGSLKTLDISLYPACRQYTPGICQAPRICYNHQLYDLRLSHFDMDIPSPTNQLPWLGSLLAQMTHLHRVRKITVDARLRPCPGRPTLDRDGWATIDDILAGGVHLRDVHIQTSDAYGASSADISSSMPAMHAKGILRVSM</sequence>
<organism evidence="1 2">
    <name type="scientific">Mycena maculata</name>
    <dbReference type="NCBI Taxonomy" id="230809"/>
    <lineage>
        <taxon>Eukaryota</taxon>
        <taxon>Fungi</taxon>
        <taxon>Dikarya</taxon>
        <taxon>Basidiomycota</taxon>
        <taxon>Agaricomycotina</taxon>
        <taxon>Agaricomycetes</taxon>
        <taxon>Agaricomycetidae</taxon>
        <taxon>Agaricales</taxon>
        <taxon>Marasmiineae</taxon>
        <taxon>Mycenaceae</taxon>
        <taxon>Mycena</taxon>
    </lineage>
</organism>
<gene>
    <name evidence="1" type="ORF">DFH07DRAFT_856512</name>
</gene>
<name>A0AAD7HKE1_9AGAR</name>
<proteinExistence type="predicted"/>
<dbReference type="EMBL" id="JARJLG010000254">
    <property type="protein sequence ID" value="KAJ7722737.1"/>
    <property type="molecule type" value="Genomic_DNA"/>
</dbReference>